<proteinExistence type="predicted"/>
<keyword evidence="8" id="KW-1185">Reference proteome</keyword>
<evidence type="ECO:0000259" key="6">
    <source>
        <dbReference type="PROSITE" id="PS51332"/>
    </source>
</evidence>
<dbReference type="SUPFAM" id="SSF52242">
    <property type="entry name" value="Cobalamin (vitamin B12)-binding domain"/>
    <property type="match status" value="1"/>
</dbReference>
<feature type="domain" description="B12-binding" evidence="6">
    <location>
        <begin position="206"/>
        <end position="324"/>
    </location>
</feature>
<dbReference type="InterPro" id="IPR036724">
    <property type="entry name" value="Cobalamin-bd_sf"/>
</dbReference>
<dbReference type="InterPro" id="IPR003759">
    <property type="entry name" value="Cbl-bd_cap"/>
</dbReference>
<evidence type="ECO:0000313" key="8">
    <source>
        <dbReference type="Proteomes" id="UP000321412"/>
    </source>
</evidence>
<accession>A0A5C6X562</accession>
<protein>
    <submittedName>
        <fullName evidence="7">MerR family transcriptional regulator</fullName>
    </submittedName>
</protein>
<evidence type="ECO:0000256" key="4">
    <source>
        <dbReference type="SAM" id="MobiDB-lite"/>
    </source>
</evidence>
<dbReference type="Pfam" id="PF13411">
    <property type="entry name" value="MerR_1"/>
    <property type="match status" value="1"/>
</dbReference>
<dbReference type="Gene3D" id="1.10.1240.10">
    <property type="entry name" value="Methionine synthase domain"/>
    <property type="match status" value="1"/>
</dbReference>
<dbReference type="Pfam" id="PF02607">
    <property type="entry name" value="B12-binding_2"/>
    <property type="match status" value="1"/>
</dbReference>
<dbReference type="SMART" id="SM00422">
    <property type="entry name" value="HTH_MERR"/>
    <property type="match status" value="1"/>
</dbReference>
<dbReference type="AlphaFoldDB" id="A0A5C6X562"/>
<dbReference type="CDD" id="cd01104">
    <property type="entry name" value="HTH_MlrA-CarA"/>
    <property type="match status" value="1"/>
</dbReference>
<dbReference type="Proteomes" id="UP000321412">
    <property type="component" value="Unassembled WGS sequence"/>
</dbReference>
<dbReference type="InterPro" id="IPR047057">
    <property type="entry name" value="MerR_fam"/>
</dbReference>
<name>A0A5C6X562_9DELT</name>
<keyword evidence="3" id="KW-0804">Transcription</keyword>
<dbReference type="GO" id="GO:0031419">
    <property type="term" value="F:cobalamin binding"/>
    <property type="evidence" value="ECO:0007669"/>
    <property type="project" value="InterPro"/>
</dbReference>
<keyword evidence="2" id="KW-0238">DNA-binding</keyword>
<evidence type="ECO:0000256" key="2">
    <source>
        <dbReference type="ARBA" id="ARBA00023125"/>
    </source>
</evidence>
<dbReference type="GO" id="GO:0003700">
    <property type="term" value="F:DNA-binding transcription factor activity"/>
    <property type="evidence" value="ECO:0007669"/>
    <property type="project" value="InterPro"/>
</dbReference>
<dbReference type="GO" id="GO:0003677">
    <property type="term" value="F:DNA binding"/>
    <property type="evidence" value="ECO:0007669"/>
    <property type="project" value="UniProtKB-KW"/>
</dbReference>
<sequence length="324" mass="35796">MRVDRPMSTEEEATLNIGALSMATGVPVETIRTWERRYGFPRSRRNEAGHRIYDLETIEHLRLITAVLAVGYRPSQLQGRSREELEELLEHSGTDESESAEEQAGDKASRNGGESLRSAESEGWLERWLDAVGQLDRERLEGQMRLDWSRMNALGFVEERVGPFLVALGEGWASGRLSVLHEHFASECVRDFLAAAWRPLSDMARGNKVILATLSGEQHCLGLHMAALIAAVANQRVVFIGANSPVEDIAAAAQQSGAHGIALSMSQYANPAASRAFLETLRELTDPKLDIVVGGSGAPDDVSGVQKLGGFEDYYEFFQTWQRR</sequence>
<dbReference type="PROSITE" id="PS51332">
    <property type="entry name" value="B12_BINDING"/>
    <property type="match status" value="1"/>
</dbReference>
<reference evidence="7 8" key="1">
    <citation type="submission" date="2019-08" db="EMBL/GenBank/DDBJ databases">
        <title>Bradymonadales sp. TMQ4.</title>
        <authorList>
            <person name="Liang Q."/>
        </authorList>
    </citation>
    <scope>NUCLEOTIDE SEQUENCE [LARGE SCALE GENOMIC DNA]</scope>
    <source>
        <strain evidence="7 8">TMQ4</strain>
    </source>
</reference>
<dbReference type="InterPro" id="IPR009061">
    <property type="entry name" value="DNA-bd_dom_put_sf"/>
</dbReference>
<organism evidence="7 8">
    <name type="scientific">Lujinxingia vulgaris</name>
    <dbReference type="NCBI Taxonomy" id="2600176"/>
    <lineage>
        <taxon>Bacteria</taxon>
        <taxon>Deltaproteobacteria</taxon>
        <taxon>Bradymonadales</taxon>
        <taxon>Lujinxingiaceae</taxon>
        <taxon>Lujinxingia</taxon>
    </lineage>
</organism>
<dbReference type="Pfam" id="PF02310">
    <property type="entry name" value="B12-binding"/>
    <property type="match status" value="1"/>
</dbReference>
<comment type="caution">
    <text evidence="7">The sequence shown here is derived from an EMBL/GenBank/DDBJ whole genome shotgun (WGS) entry which is preliminary data.</text>
</comment>
<dbReference type="PROSITE" id="PS50937">
    <property type="entry name" value="HTH_MERR_2"/>
    <property type="match status" value="1"/>
</dbReference>
<keyword evidence="1" id="KW-0805">Transcription regulation</keyword>
<evidence type="ECO:0000256" key="1">
    <source>
        <dbReference type="ARBA" id="ARBA00023015"/>
    </source>
</evidence>
<feature type="compositionally biased region" description="Basic and acidic residues" evidence="4">
    <location>
        <begin position="81"/>
        <end position="94"/>
    </location>
</feature>
<dbReference type="OrthoDB" id="9810140at2"/>
<dbReference type="PANTHER" id="PTHR30204:SF67">
    <property type="entry name" value="HTH-TYPE TRANSCRIPTIONAL REGULATOR MLRA-RELATED"/>
    <property type="match status" value="1"/>
</dbReference>
<evidence type="ECO:0000259" key="5">
    <source>
        <dbReference type="PROSITE" id="PS50937"/>
    </source>
</evidence>
<dbReference type="EMBL" id="VOSM01000004">
    <property type="protein sequence ID" value="TXD37039.1"/>
    <property type="molecule type" value="Genomic_DNA"/>
</dbReference>
<dbReference type="CDD" id="cd02065">
    <property type="entry name" value="B12-binding_like"/>
    <property type="match status" value="1"/>
</dbReference>
<dbReference type="GO" id="GO:0046872">
    <property type="term" value="F:metal ion binding"/>
    <property type="evidence" value="ECO:0007669"/>
    <property type="project" value="InterPro"/>
</dbReference>
<dbReference type="Gene3D" id="3.40.50.280">
    <property type="entry name" value="Cobalamin-binding domain"/>
    <property type="match status" value="1"/>
</dbReference>
<dbReference type="SUPFAM" id="SSF46955">
    <property type="entry name" value="Putative DNA-binding domain"/>
    <property type="match status" value="1"/>
</dbReference>
<dbReference type="Gene3D" id="1.10.1660.10">
    <property type="match status" value="1"/>
</dbReference>
<feature type="region of interest" description="Disordered" evidence="4">
    <location>
        <begin position="81"/>
        <end position="118"/>
    </location>
</feature>
<dbReference type="InterPro" id="IPR006158">
    <property type="entry name" value="Cobalamin-bd"/>
</dbReference>
<dbReference type="InterPro" id="IPR000551">
    <property type="entry name" value="MerR-type_HTH_dom"/>
</dbReference>
<evidence type="ECO:0000313" key="7">
    <source>
        <dbReference type="EMBL" id="TXD37039.1"/>
    </source>
</evidence>
<gene>
    <name evidence="7" type="ORF">FRC98_09880</name>
</gene>
<feature type="domain" description="HTH merR-type" evidence="5">
    <location>
        <begin position="14"/>
        <end position="64"/>
    </location>
</feature>
<dbReference type="PANTHER" id="PTHR30204">
    <property type="entry name" value="REDOX-CYCLING DRUG-SENSING TRANSCRIPTIONAL ACTIVATOR SOXR"/>
    <property type="match status" value="1"/>
</dbReference>
<evidence type="ECO:0000256" key="3">
    <source>
        <dbReference type="ARBA" id="ARBA00023163"/>
    </source>
</evidence>
<dbReference type="InterPro" id="IPR036594">
    <property type="entry name" value="Meth_synthase_dom"/>
</dbReference>